<feature type="region of interest" description="Disordered" evidence="1">
    <location>
        <begin position="1"/>
        <end position="50"/>
    </location>
</feature>
<evidence type="ECO:0000313" key="3">
    <source>
        <dbReference type="Proteomes" id="UP001153269"/>
    </source>
</evidence>
<feature type="region of interest" description="Disordered" evidence="1">
    <location>
        <begin position="121"/>
        <end position="140"/>
    </location>
</feature>
<proteinExistence type="predicted"/>
<accession>A0A9N7VW85</accession>
<dbReference type="EMBL" id="CADEAL010004375">
    <property type="protein sequence ID" value="CAB1458179.1"/>
    <property type="molecule type" value="Genomic_DNA"/>
</dbReference>
<gene>
    <name evidence="2" type="ORF">PLEPLA_LOCUS46008</name>
</gene>
<evidence type="ECO:0000313" key="2">
    <source>
        <dbReference type="EMBL" id="CAB1458179.1"/>
    </source>
</evidence>
<feature type="region of interest" description="Disordered" evidence="1">
    <location>
        <begin position="84"/>
        <end position="116"/>
    </location>
</feature>
<dbReference type="AlphaFoldDB" id="A0A9N7VW85"/>
<feature type="compositionally biased region" description="Pro residues" evidence="1">
    <location>
        <begin position="38"/>
        <end position="50"/>
    </location>
</feature>
<sequence>MEGNKAVEEILLEETEGMRENGKDNVQNKSQRRAAAPPSTPLSPCKPPSMPHTLKISTALGGYRAALEAGRILSLTRTHPIFLPHADPPAPPLPPCKTHESGDIIWTGGQPPRPDPPALLLPPSASSPLYTLLTTTTTPN</sequence>
<evidence type="ECO:0000256" key="1">
    <source>
        <dbReference type="SAM" id="MobiDB-lite"/>
    </source>
</evidence>
<protein>
    <submittedName>
        <fullName evidence="2">Uncharacterized protein</fullName>
    </submittedName>
</protein>
<feature type="compositionally biased region" description="Pro residues" evidence="1">
    <location>
        <begin position="86"/>
        <end position="95"/>
    </location>
</feature>
<organism evidence="2 3">
    <name type="scientific">Pleuronectes platessa</name>
    <name type="common">European plaice</name>
    <dbReference type="NCBI Taxonomy" id="8262"/>
    <lineage>
        <taxon>Eukaryota</taxon>
        <taxon>Metazoa</taxon>
        <taxon>Chordata</taxon>
        <taxon>Craniata</taxon>
        <taxon>Vertebrata</taxon>
        <taxon>Euteleostomi</taxon>
        <taxon>Actinopterygii</taxon>
        <taxon>Neopterygii</taxon>
        <taxon>Teleostei</taxon>
        <taxon>Neoteleostei</taxon>
        <taxon>Acanthomorphata</taxon>
        <taxon>Carangaria</taxon>
        <taxon>Pleuronectiformes</taxon>
        <taxon>Pleuronectoidei</taxon>
        <taxon>Pleuronectidae</taxon>
        <taxon>Pleuronectes</taxon>
    </lineage>
</organism>
<keyword evidence="3" id="KW-1185">Reference proteome</keyword>
<reference evidence="2" key="1">
    <citation type="submission" date="2020-03" db="EMBL/GenBank/DDBJ databases">
        <authorList>
            <person name="Weist P."/>
        </authorList>
    </citation>
    <scope>NUCLEOTIDE SEQUENCE</scope>
</reference>
<dbReference type="Proteomes" id="UP001153269">
    <property type="component" value="Unassembled WGS sequence"/>
</dbReference>
<comment type="caution">
    <text evidence="2">The sequence shown here is derived from an EMBL/GenBank/DDBJ whole genome shotgun (WGS) entry which is preliminary data.</text>
</comment>
<name>A0A9N7VW85_PLEPL</name>